<dbReference type="EMBL" id="GL945017">
    <property type="protein sequence ID" value="EGN56642.1"/>
    <property type="molecule type" value="Genomic_DNA"/>
</dbReference>
<keyword evidence="2" id="KW-1185">Reference proteome</keyword>
<name>F8N964_9BACT</name>
<dbReference type="HOGENOM" id="CLU_136195_0_0_10"/>
<dbReference type="STRING" id="688246.Premu_1213"/>
<gene>
    <name evidence="1" type="ORF">Premu_1213</name>
</gene>
<sequence>MRLYDLLQAYEFDEIMPVVVDMFPGTGKFRPQLRKAWDMLLEMTPVPSKKGIKYKLMKGSSENEQYVGAEDRDFDASWDVIIGKNLSRDRGVDLNDAEMLANCLVNICLIGKHPKSFEKAYQILSFPDR</sequence>
<evidence type="ECO:0000313" key="2">
    <source>
        <dbReference type="Proteomes" id="UP000002772"/>
    </source>
</evidence>
<organism evidence="1 2">
    <name type="scientific">Hallella multisaccharivorax DSM 17128</name>
    <dbReference type="NCBI Taxonomy" id="688246"/>
    <lineage>
        <taxon>Bacteria</taxon>
        <taxon>Pseudomonadati</taxon>
        <taxon>Bacteroidota</taxon>
        <taxon>Bacteroidia</taxon>
        <taxon>Bacteroidales</taxon>
        <taxon>Prevotellaceae</taxon>
        <taxon>Hallella</taxon>
    </lineage>
</organism>
<dbReference type="Proteomes" id="UP000002772">
    <property type="component" value="Unassembled WGS sequence"/>
</dbReference>
<evidence type="ECO:0000313" key="1">
    <source>
        <dbReference type="EMBL" id="EGN56642.1"/>
    </source>
</evidence>
<accession>F8N964</accession>
<dbReference type="OrthoDB" id="1077575at2"/>
<proteinExistence type="predicted"/>
<dbReference type="RefSeq" id="WP_007573862.1">
    <property type="nucleotide sequence ID" value="NZ_BPTS01000001.1"/>
</dbReference>
<reference evidence="2" key="1">
    <citation type="journal article" date="2011" name="Stand. Genomic Sci.">
        <title>Non-contiguous finished genome sequence of the opportunistic oral pathogen Prevotella multisaccharivorax type strain (PPPA20).</title>
        <authorList>
            <person name="Pati A."/>
            <person name="Gronow S."/>
            <person name="Lu M."/>
            <person name="Lapidus A."/>
            <person name="Nolan M."/>
            <person name="Lucas S."/>
            <person name="Hammon N."/>
            <person name="Deshpande S."/>
            <person name="Cheng J.F."/>
            <person name="Tapia R."/>
            <person name="Han C."/>
            <person name="Goodwin L."/>
            <person name="Pitluck S."/>
            <person name="Liolios K."/>
            <person name="Pagani I."/>
            <person name="Mavromatis K."/>
            <person name="Mikhailova N."/>
            <person name="Huntemann M."/>
            <person name="Chen A."/>
            <person name="Palaniappan K."/>
            <person name="Land M."/>
            <person name="Hauser L."/>
            <person name="Detter J.C."/>
            <person name="Brambilla E.M."/>
            <person name="Rohde M."/>
            <person name="Goker M."/>
            <person name="Woyke T."/>
            <person name="Bristow J."/>
            <person name="Eisen J.A."/>
            <person name="Markowitz V."/>
            <person name="Hugenholtz P."/>
            <person name="Kyrpides N.C."/>
            <person name="Klenk H.P."/>
            <person name="Ivanova N."/>
        </authorList>
    </citation>
    <scope>NUCLEOTIDE SEQUENCE [LARGE SCALE GENOMIC DNA]</scope>
    <source>
        <strain evidence="2">DSM 17128</strain>
    </source>
</reference>
<dbReference type="AlphaFoldDB" id="F8N964"/>
<protein>
    <submittedName>
        <fullName evidence="1">Uncharacterized protein</fullName>
    </submittedName>
</protein>